<comment type="caution">
    <text evidence="3">The sequence shown here is derived from an EMBL/GenBank/DDBJ whole genome shotgun (WGS) entry which is preliminary data.</text>
</comment>
<dbReference type="Pfam" id="PF00561">
    <property type="entry name" value="Abhydrolase_1"/>
    <property type="match status" value="1"/>
</dbReference>
<protein>
    <submittedName>
        <fullName evidence="3">Alpha/beta hydrolase</fullName>
    </submittedName>
</protein>
<dbReference type="Proteomes" id="UP000030111">
    <property type="component" value="Unassembled WGS sequence"/>
</dbReference>
<dbReference type="eggNOG" id="COG2267">
    <property type="taxonomic scope" value="Bacteria"/>
</dbReference>
<dbReference type="GO" id="GO:0016020">
    <property type="term" value="C:membrane"/>
    <property type="evidence" value="ECO:0007669"/>
    <property type="project" value="TreeGrafter"/>
</dbReference>
<gene>
    <name evidence="3" type="ORF">Q766_05775</name>
</gene>
<dbReference type="PANTHER" id="PTHR43798">
    <property type="entry name" value="MONOACYLGLYCEROL LIPASE"/>
    <property type="match status" value="1"/>
</dbReference>
<dbReference type="InterPro" id="IPR029058">
    <property type="entry name" value="AB_hydrolase_fold"/>
</dbReference>
<dbReference type="STRING" id="1121898.GCA_000422725_01413"/>
<keyword evidence="4" id="KW-1185">Reference proteome</keyword>
<dbReference type="InterPro" id="IPR000073">
    <property type="entry name" value="AB_hydrolase_1"/>
</dbReference>
<dbReference type="Gene3D" id="3.40.50.1820">
    <property type="entry name" value="alpha/beta hydrolase"/>
    <property type="match status" value="1"/>
</dbReference>
<dbReference type="InterPro" id="IPR050266">
    <property type="entry name" value="AB_hydrolase_sf"/>
</dbReference>
<dbReference type="GO" id="GO:0016787">
    <property type="term" value="F:hydrolase activity"/>
    <property type="evidence" value="ECO:0007669"/>
    <property type="project" value="UniProtKB-KW"/>
</dbReference>
<evidence type="ECO:0000313" key="4">
    <source>
        <dbReference type="Proteomes" id="UP000030111"/>
    </source>
</evidence>
<reference evidence="3 4" key="1">
    <citation type="submission" date="2013-09" db="EMBL/GenBank/DDBJ databases">
        <authorList>
            <person name="Zeng Z."/>
            <person name="Chen C."/>
        </authorList>
    </citation>
    <scope>NUCLEOTIDE SEQUENCE [LARGE SCALE GENOMIC DNA]</scope>
    <source>
        <strain evidence="3 4">WB 4.1-42</strain>
    </source>
</reference>
<dbReference type="PRINTS" id="PR00111">
    <property type="entry name" value="ABHYDROLASE"/>
</dbReference>
<accession>A0A0A2MSH2</accession>
<feature type="domain" description="AB hydrolase-1" evidence="2">
    <location>
        <begin position="19"/>
        <end position="252"/>
    </location>
</feature>
<dbReference type="AlphaFoldDB" id="A0A0A2MSH2"/>
<evidence type="ECO:0000259" key="2">
    <source>
        <dbReference type="Pfam" id="PF00561"/>
    </source>
</evidence>
<evidence type="ECO:0000313" key="3">
    <source>
        <dbReference type="EMBL" id="KGO94423.1"/>
    </source>
</evidence>
<evidence type="ECO:0000256" key="1">
    <source>
        <dbReference type="ARBA" id="ARBA00022801"/>
    </source>
</evidence>
<sequence length="266" mass="29719">MEVEKNVKLHVTDVGDGKVVVLIPGWPFSDAMYDYQYQELVDKGYRVIGITMRGFGQSGKPYGKYNYDVFADDIKVVLDKLDIKDATLGGHSMGGGIVLNYVIRHNAAHVSKLAFFGGATPLFTQRPDYSFGPKKENIDGMISQLKADRTVLYEGLDKIFGASATSISPGIRKWFYDMSMEASPYAVTQCLIALRDTDLRSGLSKVTIPVLFLHGTKDNVVPFAIAENAQKSIKNSRLVRFENSGHELFVEERVKFNTELLKFIEE</sequence>
<keyword evidence="1 3" id="KW-0378">Hydrolase</keyword>
<dbReference type="EMBL" id="JRLY01000002">
    <property type="protein sequence ID" value="KGO94423.1"/>
    <property type="molecule type" value="Genomic_DNA"/>
</dbReference>
<dbReference type="PANTHER" id="PTHR43798:SF31">
    <property type="entry name" value="AB HYDROLASE SUPERFAMILY PROTEIN YCLE"/>
    <property type="match status" value="1"/>
</dbReference>
<proteinExistence type="predicted"/>
<organism evidence="3 4">
    <name type="scientific">Flavobacterium subsaxonicum WB 4.1-42 = DSM 21790</name>
    <dbReference type="NCBI Taxonomy" id="1121898"/>
    <lineage>
        <taxon>Bacteria</taxon>
        <taxon>Pseudomonadati</taxon>
        <taxon>Bacteroidota</taxon>
        <taxon>Flavobacteriia</taxon>
        <taxon>Flavobacteriales</taxon>
        <taxon>Flavobacteriaceae</taxon>
        <taxon>Flavobacterium</taxon>
    </lineage>
</organism>
<dbReference type="SUPFAM" id="SSF53474">
    <property type="entry name" value="alpha/beta-Hydrolases"/>
    <property type="match status" value="1"/>
</dbReference>
<name>A0A0A2MSH2_9FLAO</name>